<proteinExistence type="predicted"/>
<dbReference type="Gene3D" id="3.40.630.30">
    <property type="match status" value="1"/>
</dbReference>
<comment type="caution">
    <text evidence="2">The sequence shown here is derived from an EMBL/GenBank/DDBJ whole genome shotgun (WGS) entry which is preliminary data.</text>
</comment>
<accession>A0A4Z0JDT1</accession>
<dbReference type="RefSeq" id="WP_135374710.1">
    <property type="nucleotide sequence ID" value="NZ_RKLY01000063.1"/>
</dbReference>
<dbReference type="PROSITE" id="PS51186">
    <property type="entry name" value="GNAT"/>
    <property type="match status" value="1"/>
</dbReference>
<protein>
    <submittedName>
        <fullName evidence="2">GNAT family N-acetyltransferase</fullName>
    </submittedName>
</protein>
<evidence type="ECO:0000313" key="2">
    <source>
        <dbReference type="EMBL" id="TGD20726.1"/>
    </source>
</evidence>
<reference evidence="2 3" key="1">
    <citation type="submission" date="2018-10" db="EMBL/GenBank/DDBJ databases">
        <title>Lactobacillus sp. R7 and Lactobacillus sp. R19 isolated from fermented mustard green product of Taiwan.</title>
        <authorList>
            <person name="Lin S.-T."/>
        </authorList>
    </citation>
    <scope>NUCLEOTIDE SEQUENCE [LARGE SCALE GENOMIC DNA]</scope>
    <source>
        <strain evidence="2 3">BCRC 81127</strain>
    </source>
</reference>
<name>A0A4Z0JDT1_9LACO</name>
<gene>
    <name evidence="2" type="ORF">EGT49_12455</name>
</gene>
<dbReference type="AlphaFoldDB" id="A0A4Z0JDT1"/>
<sequence length="168" mass="19237">MNPQNFSSKYTVRRLVTKDTEIILKLNQSNPLYFKYCPPAISRPTIRHDMTVVPPNKTKDDKYYLGFFDGENLVAMMDLIAKYPDDITAWIGLFMVDAKYSGKGIGTKIIKEVLKALEDSGFKQVELAYAKGNPQSEHFWVKNGFFKTGQEEKEINHDYTAVVMGRLL</sequence>
<dbReference type="EMBL" id="RKLY01000063">
    <property type="protein sequence ID" value="TGD20726.1"/>
    <property type="molecule type" value="Genomic_DNA"/>
</dbReference>
<keyword evidence="3" id="KW-1185">Reference proteome</keyword>
<evidence type="ECO:0000313" key="3">
    <source>
        <dbReference type="Proteomes" id="UP000298021"/>
    </source>
</evidence>
<dbReference type="InterPro" id="IPR016181">
    <property type="entry name" value="Acyl_CoA_acyltransferase"/>
</dbReference>
<dbReference type="SUPFAM" id="SSF55729">
    <property type="entry name" value="Acyl-CoA N-acyltransferases (Nat)"/>
    <property type="match status" value="1"/>
</dbReference>
<feature type="domain" description="N-acetyltransferase" evidence="1">
    <location>
        <begin position="10"/>
        <end position="168"/>
    </location>
</feature>
<dbReference type="Proteomes" id="UP000298021">
    <property type="component" value="Unassembled WGS sequence"/>
</dbReference>
<evidence type="ECO:0000259" key="1">
    <source>
        <dbReference type="PROSITE" id="PS51186"/>
    </source>
</evidence>
<dbReference type="OrthoDB" id="9782266at2"/>
<dbReference type="InterPro" id="IPR000182">
    <property type="entry name" value="GNAT_dom"/>
</dbReference>
<dbReference type="GO" id="GO:0016747">
    <property type="term" value="F:acyltransferase activity, transferring groups other than amino-acyl groups"/>
    <property type="evidence" value="ECO:0007669"/>
    <property type="project" value="InterPro"/>
</dbReference>
<keyword evidence="2" id="KW-0808">Transferase</keyword>
<dbReference type="CDD" id="cd04301">
    <property type="entry name" value="NAT_SF"/>
    <property type="match status" value="1"/>
</dbReference>
<organism evidence="2 3">
    <name type="scientific">Companilactobacillus suantsaicola</name>
    <dbReference type="NCBI Taxonomy" id="2487723"/>
    <lineage>
        <taxon>Bacteria</taxon>
        <taxon>Bacillati</taxon>
        <taxon>Bacillota</taxon>
        <taxon>Bacilli</taxon>
        <taxon>Lactobacillales</taxon>
        <taxon>Lactobacillaceae</taxon>
        <taxon>Companilactobacillus</taxon>
    </lineage>
</organism>
<dbReference type="Pfam" id="PF00583">
    <property type="entry name" value="Acetyltransf_1"/>
    <property type="match status" value="1"/>
</dbReference>